<evidence type="ECO:0000313" key="1">
    <source>
        <dbReference type="EMBL" id="KAF0039186.1"/>
    </source>
</evidence>
<gene>
    <name evidence="1" type="ORF">F2P81_009670</name>
</gene>
<dbReference type="AlphaFoldDB" id="A0A6A4SVC1"/>
<protein>
    <submittedName>
        <fullName evidence="1">Uncharacterized protein</fullName>
    </submittedName>
</protein>
<dbReference type="Proteomes" id="UP000438429">
    <property type="component" value="Unassembled WGS sequence"/>
</dbReference>
<sequence>MELWTHCFTRAQQIELNPATSTDIQLKCTLLPYIQDLPRNVGTLQADVKYQLSFSCSRKRSFGRRHLTFCLADLPLHRQSHLSHKTQCSEVMLEFNRYCPALSVPTIEFKR</sequence>
<dbReference type="EMBL" id="VEVO01000008">
    <property type="protein sequence ID" value="KAF0039186.1"/>
    <property type="molecule type" value="Genomic_DNA"/>
</dbReference>
<organism evidence="1 2">
    <name type="scientific">Scophthalmus maximus</name>
    <name type="common">Turbot</name>
    <name type="synonym">Psetta maxima</name>
    <dbReference type="NCBI Taxonomy" id="52904"/>
    <lineage>
        <taxon>Eukaryota</taxon>
        <taxon>Metazoa</taxon>
        <taxon>Chordata</taxon>
        <taxon>Craniata</taxon>
        <taxon>Vertebrata</taxon>
        <taxon>Euteleostomi</taxon>
        <taxon>Actinopterygii</taxon>
        <taxon>Neopterygii</taxon>
        <taxon>Teleostei</taxon>
        <taxon>Neoteleostei</taxon>
        <taxon>Acanthomorphata</taxon>
        <taxon>Carangaria</taxon>
        <taxon>Pleuronectiformes</taxon>
        <taxon>Pleuronectoidei</taxon>
        <taxon>Scophthalmidae</taxon>
        <taxon>Scophthalmus</taxon>
    </lineage>
</organism>
<reference evidence="1 2" key="1">
    <citation type="submission" date="2019-06" db="EMBL/GenBank/DDBJ databases">
        <title>Draft genomes of female and male turbot (Scophthalmus maximus).</title>
        <authorList>
            <person name="Xu H."/>
            <person name="Xu X.-W."/>
            <person name="Shao C."/>
            <person name="Chen S."/>
        </authorList>
    </citation>
    <scope>NUCLEOTIDE SEQUENCE [LARGE SCALE GENOMIC DNA]</scope>
    <source>
        <strain evidence="1">Ysfricsl-2016a</strain>
        <tissue evidence="1">Blood</tissue>
    </source>
</reference>
<evidence type="ECO:0000313" key="2">
    <source>
        <dbReference type="Proteomes" id="UP000438429"/>
    </source>
</evidence>
<comment type="caution">
    <text evidence="1">The sequence shown here is derived from an EMBL/GenBank/DDBJ whole genome shotgun (WGS) entry which is preliminary data.</text>
</comment>
<proteinExistence type="predicted"/>
<accession>A0A6A4SVC1</accession>
<name>A0A6A4SVC1_SCOMX</name>